<sequence length="178" mass="20151">MTKYVALLRGITPSNPSMSNENLRAVFRDLGGEEVESVISSGNIIFKTGSRETSELEATIEKALKNKLDIQSTAIIYSKDDLQSLVRENPFKNVEDTPQCKPNVTFLKNKLETEFKFPYHPDNGGFIVLGAHNRAIYSVVNLSQGKTPDLMRWVEKEFGRELTTRTWKTVGRILKKLD</sequence>
<protein>
    <recommendedName>
        <fullName evidence="5">DUF1697 domain-containing protein</fullName>
    </recommendedName>
</protein>
<dbReference type="PATRIC" id="fig|2162.10.peg.1148"/>
<dbReference type="KEGG" id="mfc:BRM9_1214"/>
<dbReference type="AlphaFoldDB" id="A0A089ZV92"/>
<accession>A0A089ZV92</accession>
<dbReference type="InterPro" id="IPR012545">
    <property type="entry name" value="DUF1697"/>
</dbReference>
<dbReference type="EMBL" id="LN734822">
    <property type="protein sequence ID" value="CEL24739.1"/>
    <property type="molecule type" value="Genomic_DNA"/>
</dbReference>
<evidence type="ECO:0000313" key="4">
    <source>
        <dbReference type="Proteomes" id="UP000062768"/>
    </source>
</evidence>
<dbReference type="Gene3D" id="3.30.70.1280">
    <property type="entry name" value="SP0830-like domains"/>
    <property type="match status" value="1"/>
</dbReference>
<dbReference type="Proteomes" id="UP000062768">
    <property type="component" value="Chromosome I"/>
</dbReference>
<dbReference type="OrthoDB" id="350619at2157"/>
<reference evidence="1" key="1">
    <citation type="submission" date="2013-12" db="EMBL/GenBank/DDBJ databases">
        <title>The complete genome sequence of Methanobacterium sp. BRM9.</title>
        <authorList>
            <consortium name="Pastoral Greenhouse Gas Research Consortium"/>
            <person name="Kelly W.J."/>
            <person name="Leahy S.C."/>
            <person name="Perry R."/>
            <person name="Li D."/>
            <person name="Altermann E."/>
            <person name="Lambie S.C."/>
            <person name="Attwood G.T."/>
        </authorList>
    </citation>
    <scope>NUCLEOTIDE SEQUENCE [LARGE SCALE GENOMIC DNA]</scope>
    <source>
        <strain evidence="1">BRM9</strain>
    </source>
</reference>
<dbReference type="PANTHER" id="PTHR36439:SF1">
    <property type="entry name" value="DUF1697 DOMAIN-CONTAINING PROTEIN"/>
    <property type="match status" value="1"/>
</dbReference>
<evidence type="ECO:0000313" key="2">
    <source>
        <dbReference type="EMBL" id="CEL24739.1"/>
    </source>
</evidence>
<organism evidence="1 3">
    <name type="scientific">Methanobacterium formicicum</name>
    <dbReference type="NCBI Taxonomy" id="2162"/>
    <lineage>
        <taxon>Archaea</taxon>
        <taxon>Methanobacteriati</taxon>
        <taxon>Methanobacteriota</taxon>
        <taxon>Methanomada group</taxon>
        <taxon>Methanobacteria</taxon>
        <taxon>Methanobacteriales</taxon>
        <taxon>Methanobacteriaceae</taxon>
        <taxon>Methanobacterium</taxon>
    </lineage>
</organism>
<dbReference type="SUPFAM" id="SSF160379">
    <property type="entry name" value="SP0830-like"/>
    <property type="match status" value="1"/>
</dbReference>
<evidence type="ECO:0000313" key="3">
    <source>
        <dbReference type="Proteomes" id="UP000029661"/>
    </source>
</evidence>
<name>A0A089ZV92_METFO</name>
<dbReference type="GeneID" id="26739349"/>
<dbReference type="EMBL" id="CP006933">
    <property type="protein sequence ID" value="AIS32029.1"/>
    <property type="molecule type" value="Genomic_DNA"/>
</dbReference>
<dbReference type="STRING" id="2162.BRM9_1214"/>
<dbReference type="Proteomes" id="UP000029661">
    <property type="component" value="Chromosome"/>
</dbReference>
<proteinExistence type="predicted"/>
<dbReference type="PANTHER" id="PTHR36439">
    <property type="entry name" value="BLL4334 PROTEIN"/>
    <property type="match status" value="1"/>
</dbReference>
<reference evidence="2" key="2">
    <citation type="submission" date="2014-09" db="EMBL/GenBank/DDBJ databases">
        <authorList>
            <person name="Bishop-Lilly K.A."/>
            <person name="Broomall S.M."/>
            <person name="Chain P.S."/>
            <person name="Chertkov O."/>
            <person name="Coyne S.R."/>
            <person name="Daligault H.E."/>
            <person name="Davenport K.W."/>
            <person name="Erkkila T."/>
            <person name="Frey K.G."/>
            <person name="Gibbons H.S."/>
            <person name="Gu W."/>
            <person name="Jaissle J."/>
            <person name="Johnson S.L."/>
            <person name="Koroleva G.I."/>
            <person name="Ladner J.T."/>
            <person name="Lo C.-C."/>
            <person name="Minogue T.D."/>
            <person name="Munk C."/>
            <person name="Palacios G.F."/>
            <person name="Redden C.L."/>
            <person name="Rosenzweig C.N."/>
            <person name="Scholz M.B."/>
            <person name="Teshima H."/>
            <person name="Xu Y."/>
        </authorList>
    </citation>
    <scope>NUCLEOTIDE SEQUENCE</scope>
    <source>
        <strain evidence="2">Mb9</strain>
    </source>
</reference>
<evidence type="ECO:0008006" key="5">
    <source>
        <dbReference type="Google" id="ProtNLM"/>
    </source>
</evidence>
<keyword evidence="4" id="KW-1185">Reference proteome</keyword>
<evidence type="ECO:0000313" key="1">
    <source>
        <dbReference type="EMBL" id="AIS32029.1"/>
    </source>
</evidence>
<gene>
    <name evidence="1" type="ORF">BRM9_1214</name>
    <name evidence="2" type="ORF">MB9_1100</name>
</gene>
<dbReference type="Pfam" id="PF08002">
    <property type="entry name" value="DUF1697"/>
    <property type="match status" value="1"/>
</dbReference>
<dbReference type="PIRSF" id="PIRSF008502">
    <property type="entry name" value="UCP008502"/>
    <property type="match status" value="1"/>
</dbReference>
<dbReference type="RefSeq" id="WP_048085156.1">
    <property type="nucleotide sequence ID" value="NZ_CP006933.1"/>
</dbReference>